<feature type="transmembrane region" description="Helical" evidence="1">
    <location>
        <begin position="244"/>
        <end position="264"/>
    </location>
</feature>
<dbReference type="EMBL" id="JBHSRS010000018">
    <property type="protein sequence ID" value="MFC6281918.1"/>
    <property type="molecule type" value="Genomic_DNA"/>
</dbReference>
<evidence type="ECO:0000313" key="4">
    <source>
        <dbReference type="EMBL" id="MFC6281918.1"/>
    </source>
</evidence>
<dbReference type="InterPro" id="IPR011622">
    <property type="entry name" value="7TMR_DISM_rcpt_extracell_dom2"/>
</dbReference>
<keyword evidence="1" id="KW-1133">Transmembrane helix</keyword>
<keyword evidence="1" id="KW-0812">Transmembrane</keyword>
<feature type="transmembrane region" description="Helical" evidence="1">
    <location>
        <begin position="276"/>
        <end position="298"/>
    </location>
</feature>
<feature type="transmembrane region" description="Helical" evidence="1">
    <location>
        <begin position="217"/>
        <end position="238"/>
    </location>
</feature>
<dbReference type="InterPro" id="IPR043128">
    <property type="entry name" value="Rev_trsase/Diguanyl_cyclase"/>
</dbReference>
<comment type="caution">
    <text evidence="4">The sequence shown here is derived from an EMBL/GenBank/DDBJ whole genome shotgun (WGS) entry which is preliminary data.</text>
</comment>
<dbReference type="SMART" id="SM00267">
    <property type="entry name" value="GGDEF"/>
    <property type="match status" value="1"/>
</dbReference>
<dbReference type="Gene3D" id="3.30.70.270">
    <property type="match status" value="1"/>
</dbReference>
<dbReference type="Pfam" id="PF07695">
    <property type="entry name" value="7TMR-DISM_7TM"/>
    <property type="match status" value="1"/>
</dbReference>
<dbReference type="InterPro" id="IPR011623">
    <property type="entry name" value="7TMR_DISM_rcpt_extracell_dom1"/>
</dbReference>
<evidence type="ECO:0000256" key="2">
    <source>
        <dbReference type="SAM" id="SignalP"/>
    </source>
</evidence>
<evidence type="ECO:0000256" key="1">
    <source>
        <dbReference type="SAM" id="Phobius"/>
    </source>
</evidence>
<feature type="domain" description="GGDEF" evidence="3">
    <location>
        <begin position="431"/>
        <end position="568"/>
    </location>
</feature>
<accession>A0ABW1TYU6</accession>
<keyword evidence="2" id="KW-0732">Signal</keyword>
<dbReference type="Gene3D" id="2.60.40.2380">
    <property type="match status" value="1"/>
</dbReference>
<dbReference type="InterPro" id="IPR029787">
    <property type="entry name" value="Nucleotide_cyclase"/>
</dbReference>
<keyword evidence="1" id="KW-0472">Membrane</keyword>
<name>A0ABW1TYU6_9BURK</name>
<dbReference type="Pfam" id="PF07696">
    <property type="entry name" value="7TMR-DISMED2"/>
    <property type="match status" value="1"/>
</dbReference>
<proteinExistence type="predicted"/>
<feature type="transmembrane region" description="Helical" evidence="1">
    <location>
        <begin position="304"/>
        <end position="327"/>
    </location>
</feature>
<feature type="transmembrane region" description="Helical" evidence="1">
    <location>
        <begin position="364"/>
        <end position="384"/>
    </location>
</feature>
<dbReference type="PANTHER" id="PTHR44757">
    <property type="entry name" value="DIGUANYLATE CYCLASE DGCP"/>
    <property type="match status" value="1"/>
</dbReference>
<evidence type="ECO:0000313" key="5">
    <source>
        <dbReference type="Proteomes" id="UP001596270"/>
    </source>
</evidence>
<dbReference type="InterPro" id="IPR052155">
    <property type="entry name" value="Biofilm_reg_signaling"/>
</dbReference>
<dbReference type="SUPFAM" id="SSF55073">
    <property type="entry name" value="Nucleotide cyclase"/>
    <property type="match status" value="1"/>
</dbReference>
<dbReference type="PROSITE" id="PS50887">
    <property type="entry name" value="GGDEF"/>
    <property type="match status" value="1"/>
</dbReference>
<organism evidence="4 5">
    <name type="scientific">Polaromonas aquatica</name>
    <dbReference type="NCBI Taxonomy" id="332657"/>
    <lineage>
        <taxon>Bacteria</taxon>
        <taxon>Pseudomonadati</taxon>
        <taxon>Pseudomonadota</taxon>
        <taxon>Betaproteobacteria</taxon>
        <taxon>Burkholderiales</taxon>
        <taxon>Comamonadaceae</taxon>
        <taxon>Polaromonas</taxon>
    </lineage>
</organism>
<dbReference type="InterPro" id="IPR000160">
    <property type="entry name" value="GGDEF_dom"/>
</dbReference>
<reference evidence="5" key="1">
    <citation type="journal article" date="2019" name="Int. J. Syst. Evol. Microbiol.">
        <title>The Global Catalogue of Microorganisms (GCM) 10K type strain sequencing project: providing services to taxonomists for standard genome sequencing and annotation.</title>
        <authorList>
            <consortium name="The Broad Institute Genomics Platform"/>
            <consortium name="The Broad Institute Genome Sequencing Center for Infectious Disease"/>
            <person name="Wu L."/>
            <person name="Ma J."/>
        </authorList>
    </citation>
    <scope>NUCLEOTIDE SEQUENCE [LARGE SCALE GENOMIC DNA]</scope>
    <source>
        <strain evidence="5">CCUG 39402</strain>
    </source>
</reference>
<evidence type="ECO:0000259" key="3">
    <source>
        <dbReference type="PROSITE" id="PS50887"/>
    </source>
</evidence>
<keyword evidence="5" id="KW-1185">Reference proteome</keyword>
<sequence length="568" mass="61646">MRCALALCILLAAVASPAAQPAPPLVLNSDTTPVWLDPSLEFLLDSTGQLTVDQIALTPAERFTPVVRSKLHHIESGALWLRFDAVIVNTAYDWRLTLPLPGVDEVSLYFRNRAGQWVHQQAGDTVRMDVWPLPGPYPVFSLSHEIGQTVTYYMQTHHARVPFSALPRVVSDTQLLTSRQSEHMLLGIYFGLAALVIVLALANALAYRDWGFGSYAVYMTMFAGTQGVFSGVAGVYWWPSWPALNNVGVFLLPVAAAATAMWFVRTVTAPRRFSRALDWFVLALMGLLPAVGLLDAAFPTPESFAMINTLISAGMIVLLMVVGVSLVEGDRHARWIAAGFLPVLLATLFPLLRNLGLISSGFLTDYGMMLASAVEAPILFYGLLRRVAQRREPTTRASALRTVDPLTGLHLAQVLVGKLRQALGTAGRYPQPFALLVINFVNLAELQSRHGRETGDRAMVMTAARIRAAARTSDTVARVGDSQFALLMEDPINATEANDVATKILASGLRPSNELPDAEPLLFHIAVGHLGEPAGVAPAEAAACLARMLQAARDMNDGSRKAIRLVKL</sequence>
<dbReference type="RefSeq" id="WP_371438483.1">
    <property type="nucleotide sequence ID" value="NZ_JBHSRS010000018.1"/>
</dbReference>
<dbReference type="Pfam" id="PF00990">
    <property type="entry name" value="GGDEF"/>
    <property type="match status" value="1"/>
</dbReference>
<feature type="signal peptide" evidence="2">
    <location>
        <begin position="1"/>
        <end position="18"/>
    </location>
</feature>
<feature type="transmembrane region" description="Helical" evidence="1">
    <location>
        <begin position="184"/>
        <end position="205"/>
    </location>
</feature>
<dbReference type="NCBIfam" id="TIGR00254">
    <property type="entry name" value="GGDEF"/>
    <property type="match status" value="1"/>
</dbReference>
<protein>
    <submittedName>
        <fullName evidence="4">7TM diverse intracellular signaling domain-containing protein</fullName>
    </submittedName>
</protein>
<dbReference type="Proteomes" id="UP001596270">
    <property type="component" value="Unassembled WGS sequence"/>
</dbReference>
<gene>
    <name evidence="4" type="ORF">ACFQND_11800</name>
</gene>
<feature type="transmembrane region" description="Helical" evidence="1">
    <location>
        <begin position="334"/>
        <end position="352"/>
    </location>
</feature>
<feature type="chain" id="PRO_5045103271" evidence="2">
    <location>
        <begin position="19"/>
        <end position="568"/>
    </location>
</feature>
<dbReference type="PANTHER" id="PTHR44757:SF2">
    <property type="entry name" value="BIOFILM ARCHITECTURE MAINTENANCE PROTEIN MBAA"/>
    <property type="match status" value="1"/>
</dbReference>